<keyword evidence="3" id="KW-1185">Reference proteome</keyword>
<feature type="transmembrane region" description="Helical" evidence="1">
    <location>
        <begin position="12"/>
        <end position="34"/>
    </location>
</feature>
<accession>A0A653BHR9</accession>
<dbReference type="AlphaFoldDB" id="A0A653BHR9"/>
<evidence type="ECO:0000256" key="1">
    <source>
        <dbReference type="SAM" id="Phobius"/>
    </source>
</evidence>
<keyword evidence="1" id="KW-1133">Transmembrane helix</keyword>
<dbReference type="OrthoDB" id="6819313at2759"/>
<feature type="transmembrane region" description="Helical" evidence="1">
    <location>
        <begin position="61"/>
        <end position="86"/>
    </location>
</feature>
<evidence type="ECO:0000313" key="2">
    <source>
        <dbReference type="EMBL" id="VEN35140.1"/>
    </source>
</evidence>
<reference evidence="2 3" key="1">
    <citation type="submission" date="2019-01" db="EMBL/GenBank/DDBJ databases">
        <authorList>
            <person name="Sayadi A."/>
        </authorList>
    </citation>
    <scope>NUCLEOTIDE SEQUENCE [LARGE SCALE GENOMIC DNA]</scope>
</reference>
<organism evidence="2 3">
    <name type="scientific">Callosobruchus maculatus</name>
    <name type="common">Southern cowpea weevil</name>
    <name type="synonym">Pulse bruchid</name>
    <dbReference type="NCBI Taxonomy" id="64391"/>
    <lineage>
        <taxon>Eukaryota</taxon>
        <taxon>Metazoa</taxon>
        <taxon>Ecdysozoa</taxon>
        <taxon>Arthropoda</taxon>
        <taxon>Hexapoda</taxon>
        <taxon>Insecta</taxon>
        <taxon>Pterygota</taxon>
        <taxon>Neoptera</taxon>
        <taxon>Endopterygota</taxon>
        <taxon>Coleoptera</taxon>
        <taxon>Polyphaga</taxon>
        <taxon>Cucujiformia</taxon>
        <taxon>Chrysomeloidea</taxon>
        <taxon>Chrysomelidae</taxon>
        <taxon>Bruchinae</taxon>
        <taxon>Bruchini</taxon>
        <taxon>Callosobruchus</taxon>
    </lineage>
</organism>
<proteinExistence type="predicted"/>
<keyword evidence="1" id="KW-0472">Membrane</keyword>
<protein>
    <submittedName>
        <fullName evidence="2">Uncharacterized protein</fullName>
    </submittedName>
</protein>
<name>A0A653BHR9_CALMS</name>
<dbReference type="EMBL" id="CAACVG010001281">
    <property type="protein sequence ID" value="VEN35140.1"/>
    <property type="molecule type" value="Genomic_DNA"/>
</dbReference>
<keyword evidence="1" id="KW-0812">Transmembrane</keyword>
<sequence length="202" mass="23282">MISKSIGIPSHFEVILISLIAICMLSLDVSVTTLQENLQEIWAYDFGAKVQEEGVEVYLKYSLSAVVLTKALTLHLFLALHFLLLWTATVEEKPNLVLPWLLLGLFRSIFLNFLGFSTGLYVCLIQKGYHPICLEYIVAQAIQHGPELYAWLSVFSADIFFSKSSFNRRTNQYEEDYKIEKQISECHHRICYRQCDKPHKTN</sequence>
<gene>
    <name evidence="2" type="ORF">CALMAC_LOCUS1131</name>
</gene>
<feature type="transmembrane region" description="Helical" evidence="1">
    <location>
        <begin position="98"/>
        <end position="122"/>
    </location>
</feature>
<dbReference type="Proteomes" id="UP000410492">
    <property type="component" value="Unassembled WGS sequence"/>
</dbReference>
<evidence type="ECO:0000313" key="3">
    <source>
        <dbReference type="Proteomes" id="UP000410492"/>
    </source>
</evidence>